<dbReference type="AlphaFoldDB" id="A0A075HYH0"/>
<evidence type="ECO:0000313" key="1">
    <source>
        <dbReference type="EMBL" id="AIF20699.1"/>
    </source>
</evidence>
<sequence length="159" mass="17174">MVEAVDPPFSTIGTDAMRSHRGRNLGPVGNVATALLRGEFGHRLLEVLLCLSLIVSPALHDALMCICHLGLDLLQVILISRKDEPLHDIVRPPCNRTGVEGVAIEAVLAIWPLLAQHVGLDPAEFGHQQPLVHGEFRDGGATMENEDGTAIAVRPLPHR</sequence>
<name>A0A075HYH0_9EURY</name>
<reference evidence="1" key="1">
    <citation type="journal article" date="2014" name="Genome Biol. Evol.">
        <title>Pangenome evidence for extensive interdomain horizontal transfer affecting lineage core and shell genes in uncultured planktonic thaumarchaeota and euryarchaeota.</title>
        <authorList>
            <person name="Deschamps P."/>
            <person name="Zivanovic Y."/>
            <person name="Moreira D."/>
            <person name="Rodriguez-Valera F."/>
            <person name="Lopez-Garcia P."/>
        </authorList>
    </citation>
    <scope>NUCLEOTIDE SEQUENCE</scope>
</reference>
<protein>
    <submittedName>
        <fullName evidence="1">Uncharacterized protein</fullName>
    </submittedName>
</protein>
<dbReference type="EMBL" id="KF901173">
    <property type="protein sequence ID" value="AIF20699.1"/>
    <property type="molecule type" value="Genomic_DNA"/>
</dbReference>
<proteinExistence type="predicted"/>
<accession>A0A075HYH0</accession>
<organism evidence="1">
    <name type="scientific">uncultured marine group II/III euryarchaeote KM3_92_B07</name>
    <dbReference type="NCBI Taxonomy" id="1456543"/>
    <lineage>
        <taxon>Archaea</taxon>
        <taxon>Methanobacteriati</taxon>
        <taxon>Methanobacteriota</taxon>
        <taxon>environmental samples</taxon>
    </lineage>
</organism>